<gene>
    <name evidence="2" type="ORF">AXFE_35940</name>
</gene>
<organism evidence="2 3">
    <name type="scientific">Acidithrix ferrooxidans</name>
    <dbReference type="NCBI Taxonomy" id="1280514"/>
    <lineage>
        <taxon>Bacteria</taxon>
        <taxon>Bacillati</taxon>
        <taxon>Actinomycetota</taxon>
        <taxon>Acidimicrobiia</taxon>
        <taxon>Acidimicrobiales</taxon>
        <taxon>Acidimicrobiaceae</taxon>
        <taxon>Acidithrix</taxon>
    </lineage>
</organism>
<keyword evidence="1" id="KW-0732">Signal</keyword>
<dbReference type="AlphaFoldDB" id="A0A0D8HCF6"/>
<comment type="caution">
    <text evidence="2">The sequence shown here is derived from an EMBL/GenBank/DDBJ whole genome shotgun (WGS) entry which is preliminary data.</text>
</comment>
<evidence type="ECO:0000313" key="2">
    <source>
        <dbReference type="EMBL" id="KJF15569.1"/>
    </source>
</evidence>
<sequence length="130" mass="13496">MGALALSTVAVGLTGSAAWARTMAPSGAKSVISAAAPKLICQLGGTCATWAYWYLGKWCLAAYPNNENWTCAMVDMSFQPVQGPSGPVYDCIFSPMGSGLSAEVPYLGEVTIGGALFSCGWSAFGYYLVS</sequence>
<feature type="signal peptide" evidence="1">
    <location>
        <begin position="1"/>
        <end position="20"/>
    </location>
</feature>
<dbReference type="EMBL" id="JXYS01000143">
    <property type="protein sequence ID" value="KJF15569.1"/>
    <property type="molecule type" value="Genomic_DNA"/>
</dbReference>
<proteinExistence type="predicted"/>
<protein>
    <submittedName>
        <fullName evidence="2">Uncharacterized protein</fullName>
    </submittedName>
</protein>
<evidence type="ECO:0000256" key="1">
    <source>
        <dbReference type="SAM" id="SignalP"/>
    </source>
</evidence>
<accession>A0A0D8HCF6</accession>
<name>A0A0D8HCF6_9ACTN</name>
<reference evidence="2 3" key="1">
    <citation type="submission" date="2015-01" db="EMBL/GenBank/DDBJ databases">
        <title>Draft genome of the acidophilic iron oxidizer Acidithrix ferrooxidans strain Py-F3.</title>
        <authorList>
            <person name="Poehlein A."/>
            <person name="Eisen S."/>
            <person name="Schloemann M."/>
            <person name="Johnson B.D."/>
            <person name="Daniel R."/>
            <person name="Muehling M."/>
        </authorList>
    </citation>
    <scope>NUCLEOTIDE SEQUENCE [LARGE SCALE GENOMIC DNA]</scope>
    <source>
        <strain evidence="2 3">Py-F3</strain>
    </source>
</reference>
<feature type="chain" id="PRO_5002329852" evidence="1">
    <location>
        <begin position="21"/>
        <end position="130"/>
    </location>
</feature>
<keyword evidence="3" id="KW-1185">Reference proteome</keyword>
<dbReference type="Proteomes" id="UP000032360">
    <property type="component" value="Unassembled WGS sequence"/>
</dbReference>
<evidence type="ECO:0000313" key="3">
    <source>
        <dbReference type="Proteomes" id="UP000032360"/>
    </source>
</evidence>